<dbReference type="EMBL" id="UINC01053347">
    <property type="protein sequence ID" value="SVB69755.1"/>
    <property type="molecule type" value="Genomic_DNA"/>
</dbReference>
<gene>
    <name evidence="1" type="ORF">METZ01_LOCUS222609</name>
</gene>
<proteinExistence type="predicted"/>
<sequence length="35" mass="3908">MNVSIPKNPNGLTNRDGNENFIAVKMVRSNSFQSQ</sequence>
<accession>A0A382G4R2</accession>
<dbReference type="AlphaFoldDB" id="A0A382G4R2"/>
<evidence type="ECO:0000313" key="1">
    <source>
        <dbReference type="EMBL" id="SVB69755.1"/>
    </source>
</evidence>
<protein>
    <submittedName>
        <fullName evidence="1">Uncharacterized protein</fullName>
    </submittedName>
</protein>
<reference evidence="1" key="1">
    <citation type="submission" date="2018-05" db="EMBL/GenBank/DDBJ databases">
        <authorList>
            <person name="Lanie J.A."/>
            <person name="Ng W.-L."/>
            <person name="Kazmierczak K.M."/>
            <person name="Andrzejewski T.M."/>
            <person name="Davidsen T.M."/>
            <person name="Wayne K.J."/>
            <person name="Tettelin H."/>
            <person name="Glass J.I."/>
            <person name="Rusch D."/>
            <person name="Podicherti R."/>
            <person name="Tsui H.-C.T."/>
            <person name="Winkler M.E."/>
        </authorList>
    </citation>
    <scope>NUCLEOTIDE SEQUENCE</scope>
</reference>
<name>A0A382G4R2_9ZZZZ</name>
<organism evidence="1">
    <name type="scientific">marine metagenome</name>
    <dbReference type="NCBI Taxonomy" id="408172"/>
    <lineage>
        <taxon>unclassified sequences</taxon>
        <taxon>metagenomes</taxon>
        <taxon>ecological metagenomes</taxon>
    </lineage>
</organism>